<evidence type="ECO:0000256" key="1">
    <source>
        <dbReference type="SAM" id="MobiDB-lite"/>
    </source>
</evidence>
<protein>
    <submittedName>
        <fullName evidence="2">Uncharacterized protein</fullName>
    </submittedName>
</protein>
<dbReference type="InParanoid" id="A0A0H2RAC3"/>
<accession>A0A0H2RAC3</accession>
<organism evidence="2 3">
    <name type="scientific">Schizopora paradoxa</name>
    <dbReference type="NCBI Taxonomy" id="27342"/>
    <lineage>
        <taxon>Eukaryota</taxon>
        <taxon>Fungi</taxon>
        <taxon>Dikarya</taxon>
        <taxon>Basidiomycota</taxon>
        <taxon>Agaricomycotina</taxon>
        <taxon>Agaricomycetes</taxon>
        <taxon>Hymenochaetales</taxon>
        <taxon>Schizoporaceae</taxon>
        <taxon>Schizopora</taxon>
    </lineage>
</organism>
<keyword evidence="3" id="KW-1185">Reference proteome</keyword>
<dbReference type="EMBL" id="KQ086209">
    <property type="protein sequence ID" value="KLO06423.1"/>
    <property type="molecule type" value="Genomic_DNA"/>
</dbReference>
<gene>
    <name evidence="2" type="ORF">SCHPADRAFT_691107</name>
</gene>
<evidence type="ECO:0000313" key="2">
    <source>
        <dbReference type="EMBL" id="KLO06423.1"/>
    </source>
</evidence>
<feature type="region of interest" description="Disordered" evidence="1">
    <location>
        <begin position="89"/>
        <end position="157"/>
    </location>
</feature>
<reference evidence="2 3" key="1">
    <citation type="submission" date="2015-04" db="EMBL/GenBank/DDBJ databases">
        <title>Complete genome sequence of Schizopora paradoxa KUC8140, a cosmopolitan wood degrader in East Asia.</title>
        <authorList>
            <consortium name="DOE Joint Genome Institute"/>
            <person name="Min B."/>
            <person name="Park H."/>
            <person name="Jang Y."/>
            <person name="Kim J.-J."/>
            <person name="Kim K.H."/>
            <person name="Pangilinan J."/>
            <person name="Lipzen A."/>
            <person name="Riley R."/>
            <person name="Grigoriev I.V."/>
            <person name="Spatafora J.W."/>
            <person name="Choi I.-G."/>
        </authorList>
    </citation>
    <scope>NUCLEOTIDE SEQUENCE [LARGE SCALE GENOMIC DNA]</scope>
    <source>
        <strain evidence="2 3">KUC8140</strain>
    </source>
</reference>
<dbReference type="AlphaFoldDB" id="A0A0H2RAC3"/>
<evidence type="ECO:0000313" key="3">
    <source>
        <dbReference type="Proteomes" id="UP000053477"/>
    </source>
</evidence>
<proteinExistence type="predicted"/>
<sequence>MRTLASFRCCGGEGSVTRDGGRNELGWHGESHERRTCRHRLPALATSLCCSKDGSTTGNGEMGAMGWRDGGGGRDGAIAFAVSLHRVGMPSRRRNEGGGVGRMNGGHSNEVGVLPSPPHVRTSKQRKHESTCANGPTRHQPAKIHTDVDGRWESVTP</sequence>
<feature type="compositionally biased region" description="Basic and acidic residues" evidence="1">
    <location>
        <begin position="144"/>
        <end position="157"/>
    </location>
</feature>
<name>A0A0H2RAC3_9AGAM</name>
<dbReference type="Proteomes" id="UP000053477">
    <property type="component" value="Unassembled WGS sequence"/>
</dbReference>